<name>A0A498RE44_9FIRM</name>
<evidence type="ECO:0000256" key="4">
    <source>
        <dbReference type="ARBA" id="ARBA00022679"/>
    </source>
</evidence>
<evidence type="ECO:0000256" key="3">
    <source>
        <dbReference type="ARBA" id="ARBA00022519"/>
    </source>
</evidence>
<dbReference type="PANTHER" id="PTHR30606:SF10">
    <property type="entry name" value="PHOSPHATIDYLINOSITOL MANNOSIDE ACYLTRANSFERASE"/>
    <property type="match status" value="1"/>
</dbReference>
<dbReference type="InterPro" id="IPR004960">
    <property type="entry name" value="LipA_acyltrans"/>
</dbReference>
<keyword evidence="4 7" id="KW-0808">Transferase</keyword>
<evidence type="ECO:0000256" key="1">
    <source>
        <dbReference type="ARBA" id="ARBA00004533"/>
    </source>
</evidence>
<gene>
    <name evidence="7" type="ORF">LUCI_4555</name>
</gene>
<evidence type="ECO:0000256" key="6">
    <source>
        <dbReference type="ARBA" id="ARBA00023315"/>
    </source>
</evidence>
<dbReference type="RefSeq" id="WP_207858324.1">
    <property type="nucleotide sequence ID" value="NZ_UPPP01000116.1"/>
</dbReference>
<dbReference type="GO" id="GO:0005886">
    <property type="term" value="C:plasma membrane"/>
    <property type="evidence" value="ECO:0007669"/>
    <property type="project" value="UniProtKB-SubCell"/>
</dbReference>
<keyword evidence="5" id="KW-0472">Membrane</keyword>
<keyword evidence="8" id="KW-1185">Reference proteome</keyword>
<evidence type="ECO:0000313" key="8">
    <source>
        <dbReference type="Proteomes" id="UP000277811"/>
    </source>
</evidence>
<dbReference type="AlphaFoldDB" id="A0A498RE44"/>
<evidence type="ECO:0000256" key="2">
    <source>
        <dbReference type="ARBA" id="ARBA00022475"/>
    </source>
</evidence>
<comment type="subcellular location">
    <subcellularLocation>
        <location evidence="1">Cell inner membrane</location>
    </subcellularLocation>
</comment>
<dbReference type="EMBL" id="UPPP01000116">
    <property type="protein sequence ID" value="VBB09265.1"/>
    <property type="molecule type" value="Genomic_DNA"/>
</dbReference>
<dbReference type="GO" id="GO:0009247">
    <property type="term" value="P:glycolipid biosynthetic process"/>
    <property type="evidence" value="ECO:0007669"/>
    <property type="project" value="UniProtKB-ARBA"/>
</dbReference>
<dbReference type="PIRSF" id="PIRSF026649">
    <property type="entry name" value="MsbB"/>
    <property type="match status" value="1"/>
</dbReference>
<dbReference type="Pfam" id="PF03279">
    <property type="entry name" value="Lip_A_acyltrans"/>
    <property type="match status" value="1"/>
</dbReference>
<protein>
    <submittedName>
        <fullName evidence="7">Bacterial lipid a biosynthesis acyltransferase</fullName>
    </submittedName>
</protein>
<accession>A0A498RE44</accession>
<dbReference type="CDD" id="cd07984">
    <property type="entry name" value="LPLAT_LABLAT-like"/>
    <property type="match status" value="1"/>
</dbReference>
<keyword evidence="2" id="KW-1003">Cell membrane</keyword>
<sequence>MLQYYFVKGLSTLVSMLPHSLRRRLGNWLGAVCWRFVPKRRMNMAVDNIVQSLGVSREQAYDIAKESGIRFGRMFMEVLHFPRLTARTIHSYVAVSGREHLEEALRQGKGVVLATAHSGNWELLGAALAMHGFPLVAVVQKQTNAAMDRFINEYRTLAGMHVTYKTGVREMVRLLGEGKIIGLLMDQDASKDGVFVEFFGRKASTPQGAAALARLKDTPIVPAFITEHPDGTHTALICPAVYVTRTGDRDQDILVTTQQLTQIVEDHIRRHPDEWFWLHNRWKTPQPDANIADTEEPY</sequence>
<dbReference type="PANTHER" id="PTHR30606">
    <property type="entry name" value="LIPID A BIOSYNTHESIS LAUROYL ACYLTRANSFERASE"/>
    <property type="match status" value="1"/>
</dbReference>
<dbReference type="Proteomes" id="UP000277811">
    <property type="component" value="Unassembled WGS sequence"/>
</dbReference>
<keyword evidence="3" id="KW-0997">Cell inner membrane</keyword>
<dbReference type="GO" id="GO:0016746">
    <property type="term" value="F:acyltransferase activity"/>
    <property type="evidence" value="ECO:0007669"/>
    <property type="project" value="UniProtKB-KW"/>
</dbReference>
<evidence type="ECO:0000256" key="5">
    <source>
        <dbReference type="ARBA" id="ARBA00023136"/>
    </source>
</evidence>
<keyword evidence="6 7" id="KW-0012">Acyltransferase</keyword>
<organism evidence="7 8">
    <name type="scientific">Lucifera butyrica</name>
    <dbReference type="NCBI Taxonomy" id="1351585"/>
    <lineage>
        <taxon>Bacteria</taxon>
        <taxon>Bacillati</taxon>
        <taxon>Bacillota</taxon>
        <taxon>Negativicutes</taxon>
        <taxon>Veillonellales</taxon>
        <taxon>Veillonellaceae</taxon>
        <taxon>Lucifera</taxon>
    </lineage>
</organism>
<evidence type="ECO:0000313" key="7">
    <source>
        <dbReference type="EMBL" id="VBB09265.1"/>
    </source>
</evidence>
<reference evidence="7 8" key="1">
    <citation type="submission" date="2018-06" db="EMBL/GenBank/DDBJ databases">
        <authorList>
            <person name="Strepis N."/>
        </authorList>
    </citation>
    <scope>NUCLEOTIDE SEQUENCE [LARGE SCALE GENOMIC DNA]</scope>
    <source>
        <strain evidence="7">LUCI</strain>
    </source>
</reference>
<proteinExistence type="predicted"/>